<dbReference type="EMBL" id="LSRX01002040">
    <property type="protein sequence ID" value="OLP76383.1"/>
    <property type="molecule type" value="Genomic_DNA"/>
</dbReference>
<evidence type="ECO:0000313" key="2">
    <source>
        <dbReference type="EMBL" id="OLP76383.1"/>
    </source>
</evidence>
<gene>
    <name evidence="2" type="ORF">AK812_SmicGene43686</name>
</gene>
<accession>A0A1Q9C0E1</accession>
<feature type="compositionally biased region" description="Polar residues" evidence="1">
    <location>
        <begin position="85"/>
        <end position="97"/>
    </location>
</feature>
<feature type="region of interest" description="Disordered" evidence="1">
    <location>
        <begin position="1"/>
        <end position="62"/>
    </location>
</feature>
<sequence length="802" mass="88508">MSECPHHASASRGFVDESEVDWDDSHSSASQPDVEPFGSSEASPNIMSERNQRDMSSRPGDFESWLSDLAIDPAVPHSEAPASHKVQSVASETQHSSLKPGGFANVLREAHLSLQDSTPKNFWEQGFWSDFFGSASMPDAILPKFKDRRPEPYQITTCEPSGSIPTSQAKKPRLEFTAVFQKVVINRQLISWRDARESSFEVAILKWIALFGSWESSRDEALDVFSQRTEQMQRTIISDCIARKAPSTALKRAKSMLKFTKLATQASLSMPVGEADTYGILHDAKAGGAPLSQLRGFMESITFVRHVFDIKSLDETCVSKRCWGVTVARVATPVRQADPLRVKDLRELHRVLKEDPCAWNRCFAGSGLFCAYGRCRWSDMQHLDGLTIEHENGPRTPLSFVGGILDVHKTMNLQGPQPRVLEIVAPAKGITEDDWASKWIAAREEVGCDWSQGGTHPSAEIARVHVGSLGETSQIMSMIDSSAEFESRCRDVCGDTTLLDLERLKAAGIGSFPSLAFACGTPQTPPTELEFASFAERVNGAGIPLGTSAQLRRLHFEAITLVVAHLKQQAIADPAEAVKKLPLAEKQARIEDQKLRLKGVLLEDEMQPSHSLIDACAHMIEQNHVTWIPPSKCTKRDQELKEGFKDRSKFLVAAEGGVTLAPAASNLTADCQTPLQLQWCLQRRGLALDLNHVISWETHERWVAFLMQSLAQEVPSGYANISVDQILKADCELFLLVSKDIKRVKVGPDGTMEADVALNKLKTHPRVTMHLLPLRSPGKATGSNQVPNDVPEFADVGPDLSW</sequence>
<protein>
    <submittedName>
        <fullName evidence="2">Uncharacterized protein</fullName>
    </submittedName>
</protein>
<feature type="region of interest" description="Disordered" evidence="1">
    <location>
        <begin position="75"/>
        <end position="100"/>
    </location>
</feature>
<evidence type="ECO:0000313" key="3">
    <source>
        <dbReference type="Proteomes" id="UP000186817"/>
    </source>
</evidence>
<evidence type="ECO:0000256" key="1">
    <source>
        <dbReference type="SAM" id="MobiDB-lite"/>
    </source>
</evidence>
<comment type="caution">
    <text evidence="2">The sequence shown here is derived from an EMBL/GenBank/DDBJ whole genome shotgun (WGS) entry which is preliminary data.</text>
</comment>
<dbReference type="AlphaFoldDB" id="A0A1Q9C0E1"/>
<name>A0A1Q9C0E1_SYMMI</name>
<keyword evidence="3" id="KW-1185">Reference proteome</keyword>
<proteinExistence type="predicted"/>
<dbReference type="Proteomes" id="UP000186817">
    <property type="component" value="Unassembled WGS sequence"/>
</dbReference>
<feature type="compositionally biased region" description="Polar residues" evidence="1">
    <location>
        <begin position="40"/>
        <end position="49"/>
    </location>
</feature>
<organism evidence="2 3">
    <name type="scientific">Symbiodinium microadriaticum</name>
    <name type="common">Dinoflagellate</name>
    <name type="synonym">Zooxanthella microadriatica</name>
    <dbReference type="NCBI Taxonomy" id="2951"/>
    <lineage>
        <taxon>Eukaryota</taxon>
        <taxon>Sar</taxon>
        <taxon>Alveolata</taxon>
        <taxon>Dinophyceae</taxon>
        <taxon>Suessiales</taxon>
        <taxon>Symbiodiniaceae</taxon>
        <taxon>Symbiodinium</taxon>
    </lineage>
</organism>
<dbReference type="OrthoDB" id="410935at2759"/>
<reference evidence="2 3" key="1">
    <citation type="submission" date="2016-02" db="EMBL/GenBank/DDBJ databases">
        <title>Genome analysis of coral dinoflagellate symbionts highlights evolutionary adaptations to a symbiotic lifestyle.</title>
        <authorList>
            <person name="Aranda M."/>
            <person name="Li Y."/>
            <person name="Liew Y.J."/>
            <person name="Baumgarten S."/>
            <person name="Simakov O."/>
            <person name="Wilson M."/>
            <person name="Piel J."/>
            <person name="Ashoor H."/>
            <person name="Bougouffa S."/>
            <person name="Bajic V.B."/>
            <person name="Ryu T."/>
            <person name="Ravasi T."/>
            <person name="Bayer T."/>
            <person name="Micklem G."/>
            <person name="Kim H."/>
            <person name="Bhak J."/>
            <person name="Lajeunesse T.C."/>
            <person name="Voolstra C.R."/>
        </authorList>
    </citation>
    <scope>NUCLEOTIDE SEQUENCE [LARGE SCALE GENOMIC DNA]</scope>
    <source>
        <strain evidence="2 3">CCMP2467</strain>
    </source>
</reference>